<dbReference type="EMBL" id="CM023489">
    <property type="protein sequence ID" value="KAH6922215.1"/>
    <property type="molecule type" value="Genomic_DNA"/>
</dbReference>
<evidence type="ECO:0000313" key="2">
    <source>
        <dbReference type="Proteomes" id="UP000821845"/>
    </source>
</evidence>
<dbReference type="Proteomes" id="UP000821845">
    <property type="component" value="Chromosome 9"/>
</dbReference>
<accession>A0ACB7RIV6</accession>
<reference evidence="1" key="1">
    <citation type="submission" date="2020-05" db="EMBL/GenBank/DDBJ databases">
        <title>Large-scale comparative analyses of tick genomes elucidate their genetic diversity and vector capacities.</title>
        <authorList>
            <person name="Jia N."/>
            <person name="Wang J."/>
            <person name="Shi W."/>
            <person name="Du L."/>
            <person name="Sun Y."/>
            <person name="Zhan W."/>
            <person name="Jiang J."/>
            <person name="Wang Q."/>
            <person name="Zhang B."/>
            <person name="Ji P."/>
            <person name="Sakyi L.B."/>
            <person name="Cui X."/>
            <person name="Yuan T."/>
            <person name="Jiang B."/>
            <person name="Yang W."/>
            <person name="Lam T.T.-Y."/>
            <person name="Chang Q."/>
            <person name="Ding S."/>
            <person name="Wang X."/>
            <person name="Zhu J."/>
            <person name="Ruan X."/>
            <person name="Zhao L."/>
            <person name="Wei J."/>
            <person name="Que T."/>
            <person name="Du C."/>
            <person name="Cheng J."/>
            <person name="Dai P."/>
            <person name="Han X."/>
            <person name="Huang E."/>
            <person name="Gao Y."/>
            <person name="Liu J."/>
            <person name="Shao H."/>
            <person name="Ye R."/>
            <person name="Li L."/>
            <person name="Wei W."/>
            <person name="Wang X."/>
            <person name="Wang C."/>
            <person name="Yang T."/>
            <person name="Huo Q."/>
            <person name="Li W."/>
            <person name="Guo W."/>
            <person name="Chen H."/>
            <person name="Zhou L."/>
            <person name="Ni X."/>
            <person name="Tian J."/>
            <person name="Zhou Y."/>
            <person name="Sheng Y."/>
            <person name="Liu T."/>
            <person name="Pan Y."/>
            <person name="Xia L."/>
            <person name="Li J."/>
            <person name="Zhao F."/>
            <person name="Cao W."/>
        </authorList>
    </citation>
    <scope>NUCLEOTIDE SEQUENCE</scope>
    <source>
        <strain evidence="1">Hyas-2018</strain>
    </source>
</reference>
<evidence type="ECO:0000313" key="1">
    <source>
        <dbReference type="EMBL" id="KAH6922215.1"/>
    </source>
</evidence>
<keyword evidence="2" id="KW-1185">Reference proteome</keyword>
<protein>
    <submittedName>
        <fullName evidence="1">Uncharacterized protein</fullName>
    </submittedName>
</protein>
<organism evidence="1 2">
    <name type="scientific">Hyalomma asiaticum</name>
    <name type="common">Tick</name>
    <dbReference type="NCBI Taxonomy" id="266040"/>
    <lineage>
        <taxon>Eukaryota</taxon>
        <taxon>Metazoa</taxon>
        <taxon>Ecdysozoa</taxon>
        <taxon>Arthropoda</taxon>
        <taxon>Chelicerata</taxon>
        <taxon>Arachnida</taxon>
        <taxon>Acari</taxon>
        <taxon>Parasitiformes</taxon>
        <taxon>Ixodida</taxon>
        <taxon>Ixodoidea</taxon>
        <taxon>Ixodidae</taxon>
        <taxon>Hyalomminae</taxon>
        <taxon>Hyalomma</taxon>
    </lineage>
</organism>
<comment type="caution">
    <text evidence="1">The sequence shown here is derived from an EMBL/GenBank/DDBJ whole genome shotgun (WGS) entry which is preliminary data.</text>
</comment>
<proteinExistence type="predicted"/>
<name>A0ACB7RIV6_HYAAI</name>
<gene>
    <name evidence="1" type="ORF">HPB50_010878</name>
</gene>
<sequence>MQIDIVCLPWDPGIERVGSDQGKAPATPLREPQRTAQTREHAEAVPRTAASHRLITSRPTLRPDARFQTHTHSPGALRMSIDVHCRSHTGARVHVDCSTRSVFEPQLCNGSAYLNNVHSLSCNITYRENLVMLLGAEFKSGIEANGGWLHIFR</sequence>